<keyword evidence="2" id="KW-1185">Reference proteome</keyword>
<proteinExistence type="predicted"/>
<accession>A0ABN1Q2L8</accession>
<comment type="caution">
    <text evidence="1">The sequence shown here is derived from an EMBL/GenBank/DDBJ whole genome shotgun (WGS) entry which is preliminary data.</text>
</comment>
<dbReference type="Proteomes" id="UP001499967">
    <property type="component" value="Unassembled WGS sequence"/>
</dbReference>
<dbReference type="EMBL" id="BAAAHP010000075">
    <property type="protein sequence ID" value="GAA0936153.1"/>
    <property type="molecule type" value="Genomic_DNA"/>
</dbReference>
<evidence type="ECO:0000313" key="2">
    <source>
        <dbReference type="Proteomes" id="UP001499967"/>
    </source>
</evidence>
<evidence type="ECO:0008006" key="3">
    <source>
        <dbReference type="Google" id="ProtNLM"/>
    </source>
</evidence>
<reference evidence="1 2" key="1">
    <citation type="journal article" date="2019" name="Int. J. Syst. Evol. Microbiol.">
        <title>The Global Catalogue of Microorganisms (GCM) 10K type strain sequencing project: providing services to taxonomists for standard genome sequencing and annotation.</title>
        <authorList>
            <consortium name="The Broad Institute Genomics Platform"/>
            <consortium name="The Broad Institute Genome Sequencing Center for Infectious Disease"/>
            <person name="Wu L."/>
            <person name="Ma J."/>
        </authorList>
    </citation>
    <scope>NUCLEOTIDE SEQUENCE [LARGE SCALE GENOMIC DNA]</scope>
    <source>
        <strain evidence="1 2">JCM 11117</strain>
    </source>
</reference>
<evidence type="ECO:0000313" key="1">
    <source>
        <dbReference type="EMBL" id="GAA0936153.1"/>
    </source>
</evidence>
<sequence>MGRRLGTLLVPVSGLSGTTYPAGTQVVVPGRGAAVDAFVGGDWLPLAWWEFAPVPSATRGPGSAT</sequence>
<protein>
    <recommendedName>
        <fullName evidence="3">Secreted protein</fullName>
    </recommendedName>
</protein>
<organism evidence="1 2">
    <name type="scientific">Pseudonocardia zijingensis</name>
    <dbReference type="NCBI Taxonomy" id="153376"/>
    <lineage>
        <taxon>Bacteria</taxon>
        <taxon>Bacillati</taxon>
        <taxon>Actinomycetota</taxon>
        <taxon>Actinomycetes</taxon>
        <taxon>Pseudonocardiales</taxon>
        <taxon>Pseudonocardiaceae</taxon>
        <taxon>Pseudonocardia</taxon>
    </lineage>
</organism>
<gene>
    <name evidence="1" type="ORF">GCM10009559_28300</name>
</gene>
<name>A0ABN1Q2L8_9PSEU</name>